<dbReference type="InterPro" id="IPR000182">
    <property type="entry name" value="GNAT_dom"/>
</dbReference>
<keyword evidence="2" id="KW-0808">Transferase</keyword>
<protein>
    <submittedName>
        <fullName evidence="2">GNAT family N-acetyltransferase</fullName>
    </submittedName>
</protein>
<dbReference type="InterPro" id="IPR016181">
    <property type="entry name" value="Acyl_CoA_acyltransferase"/>
</dbReference>
<dbReference type="Proteomes" id="UP000237194">
    <property type="component" value="Unassembled WGS sequence"/>
</dbReference>
<dbReference type="Gene3D" id="3.40.630.30">
    <property type="match status" value="1"/>
</dbReference>
<dbReference type="EMBL" id="MIND01000018">
    <property type="protein sequence ID" value="POF90769.1"/>
    <property type="molecule type" value="Genomic_DNA"/>
</dbReference>
<organism evidence="2 3">
    <name type="scientific">Pseudomonas putida</name>
    <name type="common">Arthrobacter siderocapsulatus</name>
    <dbReference type="NCBI Taxonomy" id="303"/>
    <lineage>
        <taxon>Bacteria</taxon>
        <taxon>Pseudomonadati</taxon>
        <taxon>Pseudomonadota</taxon>
        <taxon>Gammaproteobacteria</taxon>
        <taxon>Pseudomonadales</taxon>
        <taxon>Pseudomonadaceae</taxon>
        <taxon>Pseudomonas</taxon>
    </lineage>
</organism>
<feature type="domain" description="N-acetyltransferase" evidence="1">
    <location>
        <begin position="4"/>
        <end position="160"/>
    </location>
</feature>
<dbReference type="GO" id="GO:0016747">
    <property type="term" value="F:acyltransferase activity, transferring groups other than amino-acyl groups"/>
    <property type="evidence" value="ECO:0007669"/>
    <property type="project" value="InterPro"/>
</dbReference>
<proteinExistence type="predicted"/>
<dbReference type="AlphaFoldDB" id="A0A2S3WIQ9"/>
<comment type="caution">
    <text evidence="2">The sequence shown here is derived from an EMBL/GenBank/DDBJ whole genome shotgun (WGS) entry which is preliminary data.</text>
</comment>
<evidence type="ECO:0000259" key="1">
    <source>
        <dbReference type="PROSITE" id="PS51186"/>
    </source>
</evidence>
<evidence type="ECO:0000313" key="3">
    <source>
        <dbReference type="Proteomes" id="UP000237194"/>
    </source>
</evidence>
<sequence>MQLIDYSQLTPVQRGQLLEIQLPSEQQCFAGDVADALYLLLGCGSDQRRGVALLLDDVPKAFLLLQRGAFLPAWGQPDAAMMTALQVDRRFQGQGLGRFCMQALPALLRTMWPDIRRLQLSVDRANLGALALYRATGWRESGNGFRARVGYEQQMSLLLAGSTFDRCG</sequence>
<dbReference type="SUPFAM" id="SSF55729">
    <property type="entry name" value="Acyl-CoA N-acyltransferases (Nat)"/>
    <property type="match status" value="1"/>
</dbReference>
<evidence type="ECO:0000313" key="2">
    <source>
        <dbReference type="EMBL" id="POF90769.1"/>
    </source>
</evidence>
<dbReference type="Pfam" id="PF00583">
    <property type="entry name" value="Acetyltransf_1"/>
    <property type="match status" value="1"/>
</dbReference>
<reference evidence="2 3" key="2">
    <citation type="submission" date="2018-03" db="EMBL/GenBank/DDBJ databases">
        <title>Draft genome of Pseudomonas putida strain KT-27.</title>
        <authorList>
            <person name="Yoshizawa S."/>
            <person name="Khan N.H."/>
            <person name="Nishimura M."/>
            <person name="Chiura H.X."/>
            <person name="Ogura Y."/>
            <person name="Hayashi T."/>
            <person name="Kogure K."/>
        </authorList>
    </citation>
    <scope>NUCLEOTIDE SEQUENCE [LARGE SCALE GENOMIC DNA]</scope>
    <source>
        <strain evidence="2 3">KT-27</strain>
    </source>
</reference>
<accession>A0A2S3WIQ9</accession>
<reference evidence="2 3" key="1">
    <citation type="submission" date="2016-08" db="EMBL/GenBank/DDBJ databases">
        <authorList>
            <person name="Seilhamer J.J."/>
        </authorList>
    </citation>
    <scope>NUCLEOTIDE SEQUENCE [LARGE SCALE GENOMIC DNA]</scope>
    <source>
        <strain evidence="2 3">KT-27</strain>
    </source>
</reference>
<name>A0A2S3WIQ9_PSEPU</name>
<dbReference type="PROSITE" id="PS51186">
    <property type="entry name" value="GNAT"/>
    <property type="match status" value="1"/>
</dbReference>
<dbReference type="RefSeq" id="WP_103438559.1">
    <property type="nucleotide sequence ID" value="NZ_MIND01000018.1"/>
</dbReference>
<gene>
    <name evidence="2" type="ORF">BGP80_23580</name>
</gene>